<dbReference type="RefSeq" id="WP_033540397.1">
    <property type="nucleotide sequence ID" value="NZ_CP041153.1"/>
</dbReference>
<proteinExistence type="predicted"/>
<protein>
    <submittedName>
        <fullName evidence="1">Uncharacterized protein</fullName>
    </submittedName>
</protein>
<dbReference type="Proteomes" id="UP000318758">
    <property type="component" value="Chromosome"/>
</dbReference>
<evidence type="ECO:0000313" key="1">
    <source>
        <dbReference type="EMBL" id="QDF73893.1"/>
    </source>
</evidence>
<dbReference type="EMBL" id="CP041153">
    <property type="protein sequence ID" value="QDF73893.1"/>
    <property type="molecule type" value="Genomic_DNA"/>
</dbReference>
<name>A0ABX5WHG3_9GAMM</name>
<sequence length="109" mass="12538">MIWIISIIIGLLILVGVFALAHNTDPVERTPEEIAGILESWINDEVDWKEWDYFESCDIKHPELNKIKNECMKIDMPNSPYISNPEEKHLNPAGKKLVSELLAQCKSLY</sequence>
<reference evidence="1 2" key="1">
    <citation type="submission" date="2019-06" db="EMBL/GenBank/DDBJ databases">
        <title>Complete genome of Shewanella marisflavi ECSMB14101, a mussel settlement-inducing bacterium isolated from East China Sea.</title>
        <authorList>
            <person name="Yang J."/>
            <person name="Liang X."/>
            <person name="Chang R."/>
            <person name="Peng L."/>
        </authorList>
    </citation>
    <scope>NUCLEOTIDE SEQUENCE [LARGE SCALE GENOMIC DNA]</scope>
    <source>
        <strain evidence="1 2">ECSMB14101</strain>
    </source>
</reference>
<organism evidence="1 2">
    <name type="scientific">Shewanella marisflavi</name>
    <dbReference type="NCBI Taxonomy" id="260364"/>
    <lineage>
        <taxon>Bacteria</taxon>
        <taxon>Pseudomonadati</taxon>
        <taxon>Pseudomonadota</taxon>
        <taxon>Gammaproteobacteria</taxon>
        <taxon>Alteromonadales</taxon>
        <taxon>Shewanellaceae</taxon>
        <taxon>Shewanella</taxon>
    </lineage>
</organism>
<keyword evidence="2" id="KW-1185">Reference proteome</keyword>
<accession>A0ABX5WHG3</accession>
<evidence type="ECO:0000313" key="2">
    <source>
        <dbReference type="Proteomes" id="UP000318758"/>
    </source>
</evidence>
<gene>
    <name evidence="1" type="ORF">FGA12_01215</name>
</gene>